<evidence type="ECO:0000313" key="15">
    <source>
        <dbReference type="Proteomes" id="UP000188342"/>
    </source>
</evidence>
<keyword evidence="5" id="KW-0997">Cell inner membrane</keyword>
<name>A0A1R4JD25_9ACTN</name>
<dbReference type="Pfam" id="PF00892">
    <property type="entry name" value="EamA"/>
    <property type="match status" value="1"/>
</dbReference>
<dbReference type="InterPro" id="IPR037185">
    <property type="entry name" value="EmrE-like"/>
</dbReference>
<dbReference type="Gene3D" id="1.10.3730.20">
    <property type="match status" value="1"/>
</dbReference>
<dbReference type="STRING" id="1255658.FM114_06900"/>
<organism evidence="14 15">
    <name type="scientific">Luteococcus japonicus LSP_Lj1</name>
    <dbReference type="NCBI Taxonomy" id="1255658"/>
    <lineage>
        <taxon>Bacteria</taxon>
        <taxon>Bacillati</taxon>
        <taxon>Actinomycetota</taxon>
        <taxon>Actinomycetes</taxon>
        <taxon>Propionibacteriales</taxon>
        <taxon>Propionibacteriaceae</taxon>
        <taxon>Luteococcus</taxon>
    </lineage>
</organism>
<evidence type="ECO:0000256" key="3">
    <source>
        <dbReference type="ARBA" id="ARBA00022475"/>
    </source>
</evidence>
<evidence type="ECO:0000256" key="10">
    <source>
        <dbReference type="ARBA" id="ARBA00023098"/>
    </source>
</evidence>
<dbReference type="GO" id="GO:0022857">
    <property type="term" value="F:transmembrane transporter activity"/>
    <property type="evidence" value="ECO:0007669"/>
    <property type="project" value="InterPro"/>
</dbReference>
<keyword evidence="6" id="KW-0441">Lipid A biosynthesis</keyword>
<dbReference type="GO" id="GO:0005886">
    <property type="term" value="C:plasma membrane"/>
    <property type="evidence" value="ECO:0007669"/>
    <property type="project" value="UniProtKB-SubCell"/>
</dbReference>
<comment type="subcellular location">
    <subcellularLocation>
        <location evidence="1">Cell membrane</location>
        <topology evidence="1">Multi-pass membrane protein</topology>
    </subcellularLocation>
</comment>
<feature type="transmembrane region" description="Helical" evidence="12">
    <location>
        <begin position="65"/>
        <end position="85"/>
    </location>
</feature>
<dbReference type="RefSeq" id="WP_094764445.1">
    <property type="nucleotide sequence ID" value="NZ_FUKQ01000026.1"/>
</dbReference>
<dbReference type="SUPFAM" id="SSF103481">
    <property type="entry name" value="Multidrug resistance efflux transporter EmrE"/>
    <property type="match status" value="1"/>
</dbReference>
<comment type="similarity">
    <text evidence="2">Belongs to the EamA transporter family.</text>
</comment>
<evidence type="ECO:0000256" key="7">
    <source>
        <dbReference type="ARBA" id="ARBA00022692"/>
    </source>
</evidence>
<gene>
    <name evidence="14" type="ORF">FM114_06900</name>
</gene>
<dbReference type="InterPro" id="IPR000620">
    <property type="entry name" value="EamA_dom"/>
</dbReference>
<keyword evidence="7 12" id="KW-0812">Transmembrane</keyword>
<keyword evidence="15" id="KW-1185">Reference proteome</keyword>
<dbReference type="Proteomes" id="UP000188342">
    <property type="component" value="Unassembled WGS sequence"/>
</dbReference>
<proteinExistence type="inferred from homology"/>
<dbReference type="InterPro" id="IPR000390">
    <property type="entry name" value="Small_drug/metabolite_transptr"/>
</dbReference>
<keyword evidence="10" id="KW-0443">Lipid metabolism</keyword>
<keyword evidence="4" id="KW-0444">Lipid biosynthesis</keyword>
<keyword evidence="9 12" id="KW-1133">Transmembrane helix</keyword>
<dbReference type="AlphaFoldDB" id="A0A1R4JD25"/>
<evidence type="ECO:0000256" key="6">
    <source>
        <dbReference type="ARBA" id="ARBA00022556"/>
    </source>
</evidence>
<evidence type="ECO:0000256" key="2">
    <source>
        <dbReference type="ARBA" id="ARBA00007362"/>
    </source>
</evidence>
<dbReference type="GO" id="GO:0009103">
    <property type="term" value="P:lipopolysaccharide biosynthetic process"/>
    <property type="evidence" value="ECO:0007669"/>
    <property type="project" value="UniProtKB-KW"/>
</dbReference>
<keyword evidence="11 12" id="KW-0472">Membrane</keyword>
<evidence type="ECO:0000256" key="8">
    <source>
        <dbReference type="ARBA" id="ARBA00022985"/>
    </source>
</evidence>
<evidence type="ECO:0000313" key="14">
    <source>
        <dbReference type="EMBL" id="SJN30061.1"/>
    </source>
</evidence>
<feature type="transmembrane region" description="Helical" evidence="12">
    <location>
        <begin position="37"/>
        <end position="58"/>
    </location>
</feature>
<evidence type="ECO:0000256" key="4">
    <source>
        <dbReference type="ARBA" id="ARBA00022516"/>
    </source>
</evidence>
<feature type="transmembrane region" description="Helical" evidence="12">
    <location>
        <begin position="91"/>
        <end position="109"/>
    </location>
</feature>
<evidence type="ECO:0000256" key="11">
    <source>
        <dbReference type="ARBA" id="ARBA00023136"/>
    </source>
</evidence>
<evidence type="ECO:0000256" key="1">
    <source>
        <dbReference type="ARBA" id="ARBA00004651"/>
    </source>
</evidence>
<evidence type="ECO:0000259" key="13">
    <source>
        <dbReference type="Pfam" id="PF00892"/>
    </source>
</evidence>
<evidence type="ECO:0000256" key="5">
    <source>
        <dbReference type="ARBA" id="ARBA00022519"/>
    </source>
</evidence>
<dbReference type="EMBL" id="FUKQ01000026">
    <property type="protein sequence ID" value="SJN30061.1"/>
    <property type="molecule type" value="Genomic_DNA"/>
</dbReference>
<feature type="transmembrane region" description="Helical" evidence="12">
    <location>
        <begin position="12"/>
        <end position="31"/>
    </location>
</feature>
<keyword evidence="8" id="KW-0448">Lipopolysaccharide biosynthesis</keyword>
<keyword evidence="3" id="KW-1003">Cell membrane</keyword>
<accession>A0A1R4JD25</accession>
<evidence type="ECO:0000256" key="12">
    <source>
        <dbReference type="SAM" id="Phobius"/>
    </source>
</evidence>
<dbReference type="PANTHER" id="PTHR30561:SF9">
    <property type="entry name" value="4-AMINO-4-DEOXY-L-ARABINOSE-PHOSPHOUNDECAPRENOL FLIPPASE SUBUNIT ARNF-RELATED"/>
    <property type="match status" value="1"/>
</dbReference>
<protein>
    <submittedName>
        <fullName evidence="14">Membrane protein, predicted transporter of cations and cationic drugs</fullName>
    </submittedName>
</protein>
<evidence type="ECO:0000256" key="9">
    <source>
        <dbReference type="ARBA" id="ARBA00022989"/>
    </source>
</evidence>
<dbReference type="PANTHER" id="PTHR30561">
    <property type="entry name" value="SMR FAMILY PROTON-DEPENDENT DRUG EFFLUX TRANSPORTER SUGE"/>
    <property type="match status" value="1"/>
</dbReference>
<reference evidence="14 15" key="1">
    <citation type="submission" date="2017-02" db="EMBL/GenBank/DDBJ databases">
        <authorList>
            <person name="Peterson S.W."/>
        </authorList>
    </citation>
    <scope>NUCLEOTIDE SEQUENCE [LARGE SCALE GENOMIC DNA]</scope>
    <source>
        <strain evidence="14 15">LSP_Lj1</strain>
    </source>
</reference>
<sequence length="117" mass="11989">MVAGATTQPQGIALMVVSSLFACTGQLLWKLGATDGAWLVLVGFALYALGAVLMLAAYRFGELSVLQPILGLSYVLSLALGAWWLHEQVTAGRVLGVVAVVAGVALVAGSQSKSSEA</sequence>
<feature type="domain" description="EamA" evidence="13">
    <location>
        <begin position="12"/>
        <end position="107"/>
    </location>
</feature>